<comment type="similarity">
    <text evidence="1 3">Belongs to the type-B carboxylesterase/lipase family.</text>
</comment>
<dbReference type="AlphaFoldDB" id="A0AAD7MVF5"/>
<feature type="domain" description="Carboxylesterase type B" evidence="5">
    <location>
        <begin position="35"/>
        <end position="520"/>
    </location>
</feature>
<evidence type="ECO:0000259" key="5">
    <source>
        <dbReference type="Pfam" id="PF00135"/>
    </source>
</evidence>
<name>A0AAD7MVF5_9AGAR</name>
<comment type="caution">
    <text evidence="6">The sequence shown here is derived from an EMBL/GenBank/DDBJ whole genome shotgun (WGS) entry which is preliminary data.</text>
</comment>
<dbReference type="InterPro" id="IPR002018">
    <property type="entry name" value="CarbesteraseB"/>
</dbReference>
<keyword evidence="2 3" id="KW-0378">Hydrolase</keyword>
<accession>A0AAD7MVF5</accession>
<evidence type="ECO:0000313" key="7">
    <source>
        <dbReference type="Proteomes" id="UP001215280"/>
    </source>
</evidence>
<evidence type="ECO:0000313" key="6">
    <source>
        <dbReference type="EMBL" id="KAJ7734753.1"/>
    </source>
</evidence>
<evidence type="ECO:0000256" key="1">
    <source>
        <dbReference type="ARBA" id="ARBA00005964"/>
    </source>
</evidence>
<evidence type="ECO:0000256" key="4">
    <source>
        <dbReference type="SAM" id="MobiDB-lite"/>
    </source>
</evidence>
<evidence type="ECO:0000256" key="2">
    <source>
        <dbReference type="ARBA" id="ARBA00022801"/>
    </source>
</evidence>
<dbReference type="InterPro" id="IPR019826">
    <property type="entry name" value="Carboxylesterase_B_AS"/>
</dbReference>
<reference evidence="6" key="1">
    <citation type="submission" date="2023-03" db="EMBL/GenBank/DDBJ databases">
        <title>Massive genome expansion in bonnet fungi (Mycena s.s.) driven by repeated elements and novel gene families across ecological guilds.</title>
        <authorList>
            <consortium name="Lawrence Berkeley National Laboratory"/>
            <person name="Harder C.B."/>
            <person name="Miyauchi S."/>
            <person name="Viragh M."/>
            <person name="Kuo A."/>
            <person name="Thoen E."/>
            <person name="Andreopoulos B."/>
            <person name="Lu D."/>
            <person name="Skrede I."/>
            <person name="Drula E."/>
            <person name="Henrissat B."/>
            <person name="Morin E."/>
            <person name="Kohler A."/>
            <person name="Barry K."/>
            <person name="LaButti K."/>
            <person name="Morin E."/>
            <person name="Salamov A."/>
            <person name="Lipzen A."/>
            <person name="Mereny Z."/>
            <person name="Hegedus B."/>
            <person name="Baldrian P."/>
            <person name="Stursova M."/>
            <person name="Weitz H."/>
            <person name="Taylor A."/>
            <person name="Grigoriev I.V."/>
            <person name="Nagy L.G."/>
            <person name="Martin F."/>
            <person name="Kauserud H."/>
        </authorList>
    </citation>
    <scope>NUCLEOTIDE SEQUENCE</scope>
    <source>
        <strain evidence="6">CBHHK188m</strain>
    </source>
</reference>
<dbReference type="GO" id="GO:0016787">
    <property type="term" value="F:hydrolase activity"/>
    <property type="evidence" value="ECO:0007669"/>
    <property type="project" value="UniProtKB-KW"/>
</dbReference>
<dbReference type="InterPro" id="IPR029058">
    <property type="entry name" value="AB_hydrolase_fold"/>
</dbReference>
<organism evidence="6 7">
    <name type="scientific">Mycena maculata</name>
    <dbReference type="NCBI Taxonomy" id="230809"/>
    <lineage>
        <taxon>Eukaryota</taxon>
        <taxon>Fungi</taxon>
        <taxon>Dikarya</taxon>
        <taxon>Basidiomycota</taxon>
        <taxon>Agaricomycotina</taxon>
        <taxon>Agaricomycetes</taxon>
        <taxon>Agaricomycetidae</taxon>
        <taxon>Agaricales</taxon>
        <taxon>Marasmiineae</taxon>
        <taxon>Mycenaceae</taxon>
        <taxon>Mycena</taxon>
    </lineage>
</organism>
<feature type="signal peptide" evidence="3">
    <location>
        <begin position="1"/>
        <end position="17"/>
    </location>
</feature>
<evidence type="ECO:0000256" key="3">
    <source>
        <dbReference type="RuleBase" id="RU361235"/>
    </source>
</evidence>
<gene>
    <name evidence="6" type="ORF">DFH07DRAFT_928368</name>
</gene>
<dbReference type="Gene3D" id="3.40.50.1820">
    <property type="entry name" value="alpha/beta hydrolase"/>
    <property type="match status" value="1"/>
</dbReference>
<proteinExistence type="inferred from homology"/>
<dbReference type="SUPFAM" id="SSF53474">
    <property type="entry name" value="alpha/beta-Hydrolases"/>
    <property type="match status" value="1"/>
</dbReference>
<sequence length="549" mass="59088">MRSLGFVAVFSCAFANAQPAAVDLGYASYHSELSLTDGVTSFLGIRYAASPAGDQRWRAPQPPSKVPGVQNATSPPPQCHHVPLAGSPGISTTSPFRNAYIDELPGVCVPAPFRISYPKVDVAPYSEDCLFLNVHVPSEWKAQSLPVIVFIHGGGYDAGSASLYPVQDFVALSDFGVVAVGLQYRLGVFGFLSGSKVKESGNLNVGLLDQNFALQWIQKHISSFGGDPAKVTIWGQSAGAGGMLQHIVAHGGNTQPPLFHTVIANSPFLPPQYQYDDPVPEALYSAVVSHVGCESLDNSMMCLRGVDGAALLAAGTYIGASSFLGTFTFLPVVDGAFITERPTETLQRGQVNGEMLLLTTNADEGALFVNPDALVHNNITLHAYTRGLFPRLDPAQVEQVVKLYSNIGLGSIVDQASEIMGDSIFVCPTYYIAAAFKLRAWKAQFAVPPGLHGQDLSYIFSTFAVPPTVTDPAFLDAFRQSFMAAAITQNPNTRLRPSMLPPWSAWGETQSEMRFLQSDSGLIVQPFVTDDGELERCEFWRSIAQVNSQ</sequence>
<dbReference type="EMBL" id="JARJLG010000159">
    <property type="protein sequence ID" value="KAJ7734753.1"/>
    <property type="molecule type" value="Genomic_DNA"/>
</dbReference>
<keyword evidence="3" id="KW-0732">Signal</keyword>
<dbReference type="InterPro" id="IPR050309">
    <property type="entry name" value="Type-B_Carboxylest/Lipase"/>
</dbReference>
<dbReference type="Pfam" id="PF00135">
    <property type="entry name" value="COesterase"/>
    <property type="match status" value="1"/>
</dbReference>
<dbReference type="Proteomes" id="UP001215280">
    <property type="component" value="Unassembled WGS sequence"/>
</dbReference>
<feature type="chain" id="PRO_5041773000" description="Carboxylic ester hydrolase" evidence="3">
    <location>
        <begin position="18"/>
        <end position="549"/>
    </location>
</feature>
<dbReference type="PANTHER" id="PTHR11559">
    <property type="entry name" value="CARBOXYLESTERASE"/>
    <property type="match status" value="1"/>
</dbReference>
<dbReference type="EC" id="3.1.1.-" evidence="3"/>
<protein>
    <recommendedName>
        <fullName evidence="3">Carboxylic ester hydrolase</fullName>
        <ecNumber evidence="3">3.1.1.-</ecNumber>
    </recommendedName>
</protein>
<feature type="region of interest" description="Disordered" evidence="4">
    <location>
        <begin position="53"/>
        <end position="73"/>
    </location>
</feature>
<dbReference type="PROSITE" id="PS00122">
    <property type="entry name" value="CARBOXYLESTERASE_B_1"/>
    <property type="match status" value="1"/>
</dbReference>
<keyword evidence="7" id="KW-1185">Reference proteome</keyword>